<keyword evidence="4" id="KW-0479">Metal-binding</keyword>
<comment type="caution">
    <text evidence="10">The sequence shown here is derived from an EMBL/GenBank/DDBJ whole genome shotgun (WGS) entry which is preliminary data.</text>
</comment>
<dbReference type="AlphaFoldDB" id="A0A923NR84"/>
<dbReference type="InterPro" id="IPR001203">
    <property type="entry name" value="OxRdtase_Ald_Fedxn_C"/>
</dbReference>
<protein>
    <submittedName>
        <fullName evidence="10">Aldehyde ferredoxin oxidoreductase family protein</fullName>
    </submittedName>
</protein>
<dbReference type="Proteomes" id="UP000602647">
    <property type="component" value="Unassembled WGS sequence"/>
</dbReference>
<dbReference type="Pfam" id="PF01314">
    <property type="entry name" value="AFOR_C"/>
    <property type="match status" value="1"/>
</dbReference>
<feature type="domain" description="Aldehyde ferredoxin oxidoreductase N-terminal" evidence="9">
    <location>
        <begin position="6"/>
        <end position="206"/>
    </location>
</feature>
<dbReference type="InterPro" id="IPR036503">
    <property type="entry name" value="Ald_Fedxn_OxRdtase_N_sf"/>
</dbReference>
<evidence type="ECO:0000256" key="5">
    <source>
        <dbReference type="ARBA" id="ARBA00023002"/>
    </source>
</evidence>
<evidence type="ECO:0000256" key="2">
    <source>
        <dbReference type="ARBA" id="ARBA00011032"/>
    </source>
</evidence>
<dbReference type="RefSeq" id="WP_187303698.1">
    <property type="nucleotide sequence ID" value="NZ_JACRYT010000015.1"/>
</dbReference>
<comment type="cofactor">
    <cofactor evidence="8">
        <name>tungstopterin</name>
        <dbReference type="ChEBI" id="CHEBI:30402"/>
    </cofactor>
</comment>
<evidence type="ECO:0000313" key="10">
    <source>
        <dbReference type="EMBL" id="MBC6680603.1"/>
    </source>
</evidence>
<evidence type="ECO:0000256" key="4">
    <source>
        <dbReference type="ARBA" id="ARBA00022723"/>
    </source>
</evidence>
<evidence type="ECO:0000256" key="1">
    <source>
        <dbReference type="ARBA" id="ARBA00001966"/>
    </source>
</evidence>
<dbReference type="Gene3D" id="1.10.599.10">
    <property type="entry name" value="Aldehyde Ferredoxin Oxidoreductase Protein, subunit A, domain 3"/>
    <property type="match status" value="1"/>
</dbReference>
<comment type="cofactor">
    <cofactor evidence="1">
        <name>[4Fe-4S] cluster</name>
        <dbReference type="ChEBI" id="CHEBI:49883"/>
    </cofactor>
</comment>
<dbReference type="GO" id="GO:0016625">
    <property type="term" value="F:oxidoreductase activity, acting on the aldehyde or oxo group of donors, iron-sulfur protein as acceptor"/>
    <property type="evidence" value="ECO:0007669"/>
    <property type="project" value="InterPro"/>
</dbReference>
<evidence type="ECO:0000259" key="9">
    <source>
        <dbReference type="SMART" id="SM00790"/>
    </source>
</evidence>
<organism evidence="10 11">
    <name type="scientific">Zhenpiania hominis</name>
    <dbReference type="NCBI Taxonomy" id="2763644"/>
    <lineage>
        <taxon>Bacteria</taxon>
        <taxon>Bacillati</taxon>
        <taxon>Bacillota</taxon>
        <taxon>Clostridia</taxon>
        <taxon>Peptostreptococcales</taxon>
        <taxon>Anaerovoracaceae</taxon>
        <taxon>Zhenpiania</taxon>
    </lineage>
</organism>
<sequence>MIKDARILYIDLKERVIETRTLEAETYRKYPGGSALGMYLMLREMDPGVDPLSPENMLIFSVSPLTGIPISGQSRMCVTTKSPLTGTAGDSQVGGFIPVAVKGNGWDSIVIKGKADTPVYLYIEKDKAEIRDASKMWGMLTGEAEEAIAEDLGHRKFESSIIGPAGENQIPYAAIMHRRSRANGRNGVGAVMGSKNLKALVVKKAPPVLPEDPDNMKKYLTLNVKEKMAANDTIVDTAVNGSAGCVDGHAAEGFLPSYNWEKGLMDDWIKTAGTTITNTVLKKRETCFGCAIRCKGVVDIPGKADPEYGGPEYETCATFGSYCGNTDLGDICHANQLCNMFGLDTITCGATIAWAMECFEKGILTEKDTDGLELKFGNGAVFDALIKKIARREKGVGELLAKGSAAAAKELGPEAEELVVACKGQEWPAHMVQFKPNLALNYAANPFGADHQSSEHDPALMAPDDDQNWIWPNMLDHFEKCDRYGVLDDNKARFAYATQKFYAMMDSLCLCQFAWGPAWQLYGPQDLVNFCKYGIGWETSIAELQEIGERRINMMRLFNQKLGFSRKDDTLPKKAFLPVELEAGEVAQITPEQFEHTLTTYYEYAGWDAETGNPTQETIERLGLGWVREKLCL</sequence>
<dbReference type="GO" id="GO:0051539">
    <property type="term" value="F:4 iron, 4 sulfur cluster binding"/>
    <property type="evidence" value="ECO:0007669"/>
    <property type="project" value="UniProtKB-KW"/>
</dbReference>
<dbReference type="InterPro" id="IPR051919">
    <property type="entry name" value="W-dependent_AOR"/>
</dbReference>
<evidence type="ECO:0000313" key="11">
    <source>
        <dbReference type="Proteomes" id="UP000602647"/>
    </source>
</evidence>
<keyword evidence="11" id="KW-1185">Reference proteome</keyword>
<dbReference type="Gene3D" id="1.10.569.10">
    <property type="entry name" value="Aldehyde Ferredoxin Oxidoreductase Protein, subunit A, domain 2"/>
    <property type="match status" value="1"/>
</dbReference>
<dbReference type="Gene3D" id="3.60.9.10">
    <property type="entry name" value="Aldehyde ferredoxin oxidoreductase, N-terminal domain"/>
    <property type="match status" value="1"/>
</dbReference>
<evidence type="ECO:0000256" key="6">
    <source>
        <dbReference type="ARBA" id="ARBA00023004"/>
    </source>
</evidence>
<gene>
    <name evidence="10" type="ORF">H9L42_12305</name>
</gene>
<evidence type="ECO:0000256" key="8">
    <source>
        <dbReference type="ARBA" id="ARBA00049934"/>
    </source>
</evidence>
<dbReference type="GO" id="GO:0046872">
    <property type="term" value="F:metal ion binding"/>
    <property type="evidence" value="ECO:0007669"/>
    <property type="project" value="UniProtKB-KW"/>
</dbReference>
<evidence type="ECO:0000256" key="7">
    <source>
        <dbReference type="ARBA" id="ARBA00023014"/>
    </source>
</evidence>
<proteinExistence type="inferred from homology"/>
<dbReference type="InterPro" id="IPR013984">
    <property type="entry name" value="Ald_Fedxn_OxRdtase_dom2"/>
</dbReference>
<dbReference type="Pfam" id="PF02730">
    <property type="entry name" value="AFOR_N"/>
    <property type="match status" value="1"/>
</dbReference>
<dbReference type="InterPro" id="IPR036021">
    <property type="entry name" value="Tungsten_al_ferr_oxy-like_C"/>
</dbReference>
<dbReference type="SUPFAM" id="SSF56228">
    <property type="entry name" value="Aldehyde ferredoxin oxidoreductase, N-terminal domain"/>
    <property type="match status" value="1"/>
</dbReference>
<name>A0A923NR84_9FIRM</name>
<keyword evidence="5" id="KW-0560">Oxidoreductase</keyword>
<keyword evidence="7" id="KW-0411">Iron-sulfur</keyword>
<dbReference type="PANTHER" id="PTHR30038">
    <property type="entry name" value="ALDEHYDE FERREDOXIN OXIDOREDUCTASE"/>
    <property type="match status" value="1"/>
</dbReference>
<keyword evidence="3" id="KW-0004">4Fe-4S</keyword>
<dbReference type="InterPro" id="IPR013985">
    <property type="entry name" value="Ald_Fedxn_OxRdtase_dom3"/>
</dbReference>
<dbReference type="GO" id="GO:0009055">
    <property type="term" value="F:electron transfer activity"/>
    <property type="evidence" value="ECO:0007669"/>
    <property type="project" value="InterPro"/>
</dbReference>
<dbReference type="SMART" id="SM00790">
    <property type="entry name" value="AFOR_N"/>
    <property type="match status" value="1"/>
</dbReference>
<dbReference type="InterPro" id="IPR013983">
    <property type="entry name" value="Ald_Fedxn_OxRdtase_N"/>
</dbReference>
<dbReference type="SUPFAM" id="SSF48310">
    <property type="entry name" value="Aldehyde ferredoxin oxidoreductase, C-terminal domains"/>
    <property type="match status" value="1"/>
</dbReference>
<comment type="similarity">
    <text evidence="2">Belongs to the AOR/FOR family.</text>
</comment>
<reference evidence="10" key="1">
    <citation type="submission" date="2020-08" db="EMBL/GenBank/DDBJ databases">
        <title>Genome public.</title>
        <authorList>
            <person name="Liu C."/>
            <person name="Sun Q."/>
        </authorList>
    </citation>
    <scope>NUCLEOTIDE SEQUENCE</scope>
    <source>
        <strain evidence="10">BX12</strain>
    </source>
</reference>
<keyword evidence="6" id="KW-0408">Iron</keyword>
<evidence type="ECO:0000256" key="3">
    <source>
        <dbReference type="ARBA" id="ARBA00022485"/>
    </source>
</evidence>
<dbReference type="PANTHER" id="PTHR30038:SF7">
    <property type="entry name" value="TUNGSTEN-CONTAINING GLYCERALDEHYDE-3-PHOSPHATE:FERREDOXIN OXIDOREDUCTASE"/>
    <property type="match status" value="1"/>
</dbReference>
<dbReference type="EMBL" id="JACRYT010000015">
    <property type="protein sequence ID" value="MBC6680603.1"/>
    <property type="molecule type" value="Genomic_DNA"/>
</dbReference>
<accession>A0A923NR84</accession>